<comment type="subcellular location">
    <subcellularLocation>
        <location evidence="2">Cell membrane</location>
        <topology evidence="2">Peripheral membrane protein</topology>
    </subcellularLocation>
</comment>
<evidence type="ECO:0000259" key="11">
    <source>
        <dbReference type="Pfam" id="PF02541"/>
    </source>
</evidence>
<dbReference type="FunFam" id="3.30.420.40:FF:000023">
    <property type="entry name" value="Guanosine-5'-triphosphate,3'-diphosphate pyrophosphatase"/>
    <property type="match status" value="1"/>
</dbReference>
<dbReference type="Gene3D" id="3.30.420.40">
    <property type="match status" value="1"/>
</dbReference>
<dbReference type="RefSeq" id="WP_075174285.1">
    <property type="nucleotide sequence ID" value="NZ_CAXHZV010000003.1"/>
</dbReference>
<dbReference type="EMBL" id="JAUOPG010000003">
    <property type="protein sequence ID" value="MDO6453047.1"/>
    <property type="molecule type" value="Genomic_DNA"/>
</dbReference>
<evidence type="ECO:0000256" key="4">
    <source>
        <dbReference type="ARBA" id="ARBA00011738"/>
    </source>
</evidence>
<dbReference type="SUPFAM" id="SSF109604">
    <property type="entry name" value="HD-domain/PDEase-like"/>
    <property type="match status" value="1"/>
</dbReference>
<evidence type="ECO:0000313" key="15">
    <source>
        <dbReference type="Proteomes" id="UP001169862"/>
    </source>
</evidence>
<dbReference type="PIRSF" id="PIRSF001267">
    <property type="entry name" value="Pyrophosphatase_GppA_Ppx"/>
    <property type="match status" value="1"/>
</dbReference>
<evidence type="ECO:0000313" key="14">
    <source>
        <dbReference type="EMBL" id="MDP2524280.1"/>
    </source>
</evidence>
<keyword evidence="9" id="KW-0472">Membrane</keyword>
<protein>
    <recommendedName>
        <fullName evidence="6">Exopolyphosphatase</fullName>
        <ecNumber evidence="5">3.6.1.11</ecNumber>
    </recommendedName>
</protein>
<dbReference type="Proteomes" id="UP001177341">
    <property type="component" value="Unassembled WGS sequence"/>
</dbReference>
<dbReference type="Gene3D" id="1.10.3210.10">
    <property type="entry name" value="Hypothetical protein af1432"/>
    <property type="match status" value="1"/>
</dbReference>
<comment type="subunit">
    <text evidence="4">Homodimer.</text>
</comment>
<keyword evidence="7" id="KW-1003">Cell membrane</keyword>
<dbReference type="Pfam" id="PF02541">
    <property type="entry name" value="Ppx-GppA"/>
    <property type="match status" value="1"/>
</dbReference>
<dbReference type="PANTHER" id="PTHR30005:SF14">
    <property type="entry name" value="EXOPOLYPHOSPHATASE"/>
    <property type="match status" value="1"/>
</dbReference>
<keyword evidence="8 13" id="KW-0378">Hydrolase</keyword>
<gene>
    <name evidence="13" type="primary">ppx</name>
    <name evidence="13" type="ORF">Q4490_05680</name>
    <name evidence="14" type="ORF">Q8W30_17055</name>
</gene>
<name>A0AAW7XFS2_9GAMM</name>
<dbReference type="EMBL" id="JAUYVO010000017">
    <property type="protein sequence ID" value="MDP2524280.1"/>
    <property type="molecule type" value="Genomic_DNA"/>
</dbReference>
<reference evidence="13" key="1">
    <citation type="submission" date="2023-07" db="EMBL/GenBank/DDBJ databases">
        <title>Genome content predicts the carbon catabolic preferences of heterotrophic bacteria.</title>
        <authorList>
            <person name="Gralka M."/>
        </authorList>
    </citation>
    <scope>NUCLEOTIDE SEQUENCE</scope>
    <source>
        <strain evidence="14">5G01</strain>
        <strain evidence="13">I2M16</strain>
    </source>
</reference>
<proteinExistence type="inferred from homology"/>
<evidence type="ECO:0000256" key="10">
    <source>
        <dbReference type="ARBA" id="ARBA00047607"/>
    </source>
</evidence>
<sequence>MDNSDNATTITEDGALLAAIDLGSNSFHMVVAKLFQGELTTVDVMSDKVQLAAGMNGDKMLGEEAIERGLNCLRRFAQRISAIPRSAIKIVGTNALREAHNSSAFATQAEKILGVPLEIIAGREEARLIYLGVSHTLADVAGARLVVDIGGGSTEFIIGERFEPLETESLDMGCVSFTQRFFNDGKMNATNFRRAEFAAKQELLSIRERYRQVGWSSSVGASGSIKAIRNACVECGFTDNEEITPKSLAKLKDKFLSFDTVSDLDIPGIKQERLAILPAGLAILTALFESLGVKSMGFSTGALREGLLYDMAGRLQHEDVRERSISALCQRYHVDLTHAQRVEHTAMILLAQVKSAWELDSPEYHDLLAWAARTHEAGLTIAHSQFHKHSAYLVQHSDLAGFTSSEQQLLGFLVRAHRRKFPKDEYKLLPDNRQEAMKRLCVLLRLGVILNRSRDDVRLPALSLQVDDKDMQLTFPEGWFPQHPLTEADLEQEQDYLKHIDINLSVS</sequence>
<evidence type="ECO:0000313" key="16">
    <source>
        <dbReference type="Proteomes" id="UP001177341"/>
    </source>
</evidence>
<dbReference type="EC" id="3.6.1.11" evidence="5"/>
<dbReference type="CDD" id="cd24053">
    <property type="entry name" value="ASKHA_NBD_EcPPX-GppA-like"/>
    <property type="match status" value="1"/>
</dbReference>
<evidence type="ECO:0000256" key="2">
    <source>
        <dbReference type="ARBA" id="ARBA00004202"/>
    </source>
</evidence>
<dbReference type="SUPFAM" id="SSF53067">
    <property type="entry name" value="Actin-like ATPase domain"/>
    <property type="match status" value="2"/>
</dbReference>
<evidence type="ECO:0000256" key="9">
    <source>
        <dbReference type="ARBA" id="ARBA00023136"/>
    </source>
</evidence>
<evidence type="ECO:0000256" key="5">
    <source>
        <dbReference type="ARBA" id="ARBA00012451"/>
    </source>
</evidence>
<organism evidence="13 15">
    <name type="scientific">Neptunomonas phycophila</name>
    <dbReference type="NCBI Taxonomy" id="1572645"/>
    <lineage>
        <taxon>Bacteria</taxon>
        <taxon>Pseudomonadati</taxon>
        <taxon>Pseudomonadota</taxon>
        <taxon>Gammaproteobacteria</taxon>
        <taxon>Oceanospirillales</taxon>
        <taxon>Oceanospirillaceae</taxon>
        <taxon>Neptunomonas</taxon>
    </lineage>
</organism>
<comment type="catalytic activity">
    <reaction evidence="10">
        <text>[phosphate](n) + H2O = [phosphate](n-1) + phosphate + H(+)</text>
        <dbReference type="Rhea" id="RHEA:21528"/>
        <dbReference type="Rhea" id="RHEA-COMP:9859"/>
        <dbReference type="Rhea" id="RHEA-COMP:14279"/>
        <dbReference type="ChEBI" id="CHEBI:15377"/>
        <dbReference type="ChEBI" id="CHEBI:15378"/>
        <dbReference type="ChEBI" id="CHEBI:16838"/>
        <dbReference type="ChEBI" id="CHEBI:43474"/>
        <dbReference type="EC" id="3.6.1.11"/>
    </reaction>
</comment>
<evidence type="ECO:0000256" key="6">
    <source>
        <dbReference type="ARBA" id="ARBA00020416"/>
    </source>
</evidence>
<dbReference type="Pfam" id="PF21447">
    <property type="entry name" value="Ppx-GppA_III"/>
    <property type="match status" value="1"/>
</dbReference>
<dbReference type="GO" id="GO:0006798">
    <property type="term" value="P:polyphosphate catabolic process"/>
    <property type="evidence" value="ECO:0007669"/>
    <property type="project" value="TreeGrafter"/>
</dbReference>
<evidence type="ECO:0000313" key="13">
    <source>
        <dbReference type="EMBL" id="MDO6453047.1"/>
    </source>
</evidence>
<feature type="domain" description="Ppx/GppA phosphatase N-terminal" evidence="11">
    <location>
        <begin position="30"/>
        <end position="313"/>
    </location>
</feature>
<dbReference type="AlphaFoldDB" id="A0AAW7XFS2"/>
<dbReference type="InterPro" id="IPR050273">
    <property type="entry name" value="GppA/Ppx_hydrolase"/>
</dbReference>
<accession>A0AAW7XFS2</accession>
<dbReference type="GeneID" id="89454572"/>
<evidence type="ECO:0000256" key="8">
    <source>
        <dbReference type="ARBA" id="ARBA00022801"/>
    </source>
</evidence>
<dbReference type="GO" id="GO:0004309">
    <property type="term" value="F:exopolyphosphatase activity"/>
    <property type="evidence" value="ECO:0007669"/>
    <property type="project" value="UniProtKB-EC"/>
</dbReference>
<feature type="domain" description="Ppx/GppA phosphatase C-terminal" evidence="12">
    <location>
        <begin position="320"/>
        <end position="494"/>
    </location>
</feature>
<comment type="caution">
    <text evidence="13">The sequence shown here is derived from an EMBL/GenBank/DDBJ whole genome shotgun (WGS) entry which is preliminary data.</text>
</comment>
<dbReference type="PANTHER" id="PTHR30005">
    <property type="entry name" value="EXOPOLYPHOSPHATASE"/>
    <property type="match status" value="1"/>
</dbReference>
<evidence type="ECO:0000256" key="1">
    <source>
        <dbReference type="ARBA" id="ARBA00001946"/>
    </source>
</evidence>
<dbReference type="InterPro" id="IPR043129">
    <property type="entry name" value="ATPase_NBD"/>
</dbReference>
<dbReference type="InterPro" id="IPR022371">
    <property type="entry name" value="Exopolyphosphatase"/>
</dbReference>
<dbReference type="InterPro" id="IPR048950">
    <property type="entry name" value="Ppx_GppA_C"/>
</dbReference>
<dbReference type="FunFam" id="3.30.420.150:FF:000001">
    <property type="entry name" value="Guanosine-5'-triphosphate,3'-diphosphate pyrophosphatase"/>
    <property type="match status" value="1"/>
</dbReference>
<keyword evidence="16" id="KW-1185">Reference proteome</keyword>
<evidence type="ECO:0000259" key="12">
    <source>
        <dbReference type="Pfam" id="PF21447"/>
    </source>
</evidence>
<dbReference type="Proteomes" id="UP001169862">
    <property type="component" value="Unassembled WGS sequence"/>
</dbReference>
<dbReference type="GO" id="GO:0005886">
    <property type="term" value="C:plasma membrane"/>
    <property type="evidence" value="ECO:0007669"/>
    <property type="project" value="UniProtKB-SubCell"/>
</dbReference>
<dbReference type="InterPro" id="IPR003695">
    <property type="entry name" value="Ppx_GppA_N"/>
</dbReference>
<dbReference type="Gene3D" id="3.30.420.150">
    <property type="entry name" value="Exopolyphosphatase. Domain 2"/>
    <property type="match status" value="1"/>
</dbReference>
<dbReference type="InterPro" id="IPR030673">
    <property type="entry name" value="PyroPPase_GppA_Ppx"/>
</dbReference>
<evidence type="ECO:0000256" key="7">
    <source>
        <dbReference type="ARBA" id="ARBA00022475"/>
    </source>
</evidence>
<evidence type="ECO:0000256" key="3">
    <source>
        <dbReference type="ARBA" id="ARBA00007125"/>
    </source>
</evidence>
<comment type="cofactor">
    <cofactor evidence="1">
        <name>Mg(2+)</name>
        <dbReference type="ChEBI" id="CHEBI:18420"/>
    </cofactor>
</comment>
<dbReference type="NCBIfam" id="TIGR03706">
    <property type="entry name" value="exo_poly_only"/>
    <property type="match status" value="1"/>
</dbReference>
<comment type="similarity">
    <text evidence="3">Belongs to the GppA/Ppx family.</text>
</comment>